<feature type="region of interest" description="Disordered" evidence="1">
    <location>
        <begin position="198"/>
        <end position="232"/>
    </location>
</feature>
<feature type="compositionally biased region" description="Low complexity" evidence="1">
    <location>
        <begin position="207"/>
        <end position="226"/>
    </location>
</feature>
<accession>A0ABN8YVD6</accession>
<feature type="region of interest" description="Disordered" evidence="1">
    <location>
        <begin position="1"/>
        <end position="95"/>
    </location>
</feature>
<keyword evidence="3" id="KW-1185">Reference proteome</keyword>
<reference evidence="2" key="1">
    <citation type="submission" date="2023-04" db="EMBL/GenBank/DDBJ databases">
        <authorList>
            <consortium name="ELIXIR-Norway"/>
        </authorList>
    </citation>
    <scope>NUCLEOTIDE SEQUENCE [LARGE SCALE GENOMIC DNA]</scope>
</reference>
<feature type="region of interest" description="Disordered" evidence="1">
    <location>
        <begin position="109"/>
        <end position="153"/>
    </location>
</feature>
<dbReference type="Proteomes" id="UP001176941">
    <property type="component" value="Chromosome 24"/>
</dbReference>
<organism evidence="2 3">
    <name type="scientific">Rangifer tarandus platyrhynchus</name>
    <name type="common">Svalbard reindeer</name>
    <dbReference type="NCBI Taxonomy" id="3082113"/>
    <lineage>
        <taxon>Eukaryota</taxon>
        <taxon>Metazoa</taxon>
        <taxon>Chordata</taxon>
        <taxon>Craniata</taxon>
        <taxon>Vertebrata</taxon>
        <taxon>Euteleostomi</taxon>
        <taxon>Mammalia</taxon>
        <taxon>Eutheria</taxon>
        <taxon>Laurasiatheria</taxon>
        <taxon>Artiodactyla</taxon>
        <taxon>Ruminantia</taxon>
        <taxon>Pecora</taxon>
        <taxon>Cervidae</taxon>
        <taxon>Odocoileinae</taxon>
        <taxon>Rangifer</taxon>
    </lineage>
</organism>
<feature type="compositionally biased region" description="Basic residues" evidence="1">
    <location>
        <begin position="1"/>
        <end position="10"/>
    </location>
</feature>
<name>A0ABN8YVD6_RANTA</name>
<evidence type="ECO:0000256" key="1">
    <source>
        <dbReference type="SAM" id="MobiDB-lite"/>
    </source>
</evidence>
<protein>
    <submittedName>
        <fullName evidence="2">Uncharacterized protein</fullName>
    </submittedName>
</protein>
<evidence type="ECO:0000313" key="2">
    <source>
        <dbReference type="EMBL" id="CAI9165429.1"/>
    </source>
</evidence>
<sequence>MPVQAAKRRLSPSSVHRARQASFNQTRPSAAFQVRRSSARARPTCPPSSRGGASAQVRGGGASRRQEVCPQRRPVHRSRETLTCAPGEQRGGAGGGAELEAAHLAGQVSPARARGGANQGGTSVERPPSRGYSRAGEGPVAGSSGATLPLPGCAGRARPGSGLSGRLGWVGRLGVRGPGSPLGWLWLEVGAVLAGEEGAGGERGPCTARGAVSTAGSSRGRRAPAAGEGGACPEGTAGVGAVLARAAEPGSGSPLPPGLGARGGGNRGAETLGPEIKGAQMPRHASRRLFW</sequence>
<gene>
    <name evidence="2" type="ORF">MRATA1EN1_LOCUS14391</name>
</gene>
<feature type="region of interest" description="Disordered" evidence="1">
    <location>
        <begin position="247"/>
        <end position="291"/>
    </location>
</feature>
<evidence type="ECO:0000313" key="3">
    <source>
        <dbReference type="Proteomes" id="UP001176941"/>
    </source>
</evidence>
<proteinExistence type="predicted"/>
<dbReference type="EMBL" id="OX459960">
    <property type="protein sequence ID" value="CAI9165429.1"/>
    <property type="molecule type" value="Genomic_DNA"/>
</dbReference>